<evidence type="ECO:0000313" key="2">
    <source>
        <dbReference type="Proteomes" id="UP001162741"/>
    </source>
</evidence>
<protein>
    <recommendedName>
        <fullName evidence="3">DUF2267 domain-containing protein</fullName>
    </recommendedName>
</protein>
<keyword evidence="2" id="KW-1185">Reference proteome</keyword>
<gene>
    <name evidence="1" type="ORF">MKQ68_24840</name>
</gene>
<evidence type="ECO:0000313" key="1">
    <source>
        <dbReference type="EMBL" id="UYQ93315.1"/>
    </source>
</evidence>
<sequence>MQELIQQVQERAGVSAEQAAQAIEAVKDFVKSKLPPMLAGNVDTWFSGLANTPKQDKDDDFLA</sequence>
<evidence type="ECO:0008006" key="3">
    <source>
        <dbReference type="Google" id="ProtNLM"/>
    </source>
</evidence>
<reference evidence="1" key="1">
    <citation type="submission" date="2022-10" db="EMBL/GenBank/DDBJ databases">
        <title>Chitinophaga sp. nov., isolated from soil.</title>
        <authorList>
            <person name="Jeon C.O."/>
        </authorList>
    </citation>
    <scope>NUCLEOTIDE SEQUENCE</scope>
    <source>
        <strain evidence="1">R8</strain>
    </source>
</reference>
<dbReference type="EMBL" id="CP107006">
    <property type="protein sequence ID" value="UYQ93315.1"/>
    <property type="molecule type" value="Genomic_DNA"/>
</dbReference>
<dbReference type="RefSeq" id="WP_264281417.1">
    <property type="nucleotide sequence ID" value="NZ_CP107006.1"/>
</dbReference>
<name>A0ABY6J105_9BACT</name>
<dbReference type="Proteomes" id="UP001162741">
    <property type="component" value="Chromosome"/>
</dbReference>
<accession>A0ABY6J105</accession>
<organism evidence="1 2">
    <name type="scientific">Chitinophaga horti</name>
    <dbReference type="NCBI Taxonomy" id="2920382"/>
    <lineage>
        <taxon>Bacteria</taxon>
        <taxon>Pseudomonadati</taxon>
        <taxon>Bacteroidota</taxon>
        <taxon>Chitinophagia</taxon>
        <taxon>Chitinophagales</taxon>
        <taxon>Chitinophagaceae</taxon>
        <taxon>Chitinophaga</taxon>
    </lineage>
</organism>
<proteinExistence type="predicted"/>